<dbReference type="PANTHER" id="PTHR42810">
    <property type="entry name" value="PURINE PERMEASE C1399.01C-RELATED"/>
    <property type="match status" value="1"/>
</dbReference>
<evidence type="ECO:0000256" key="5">
    <source>
        <dbReference type="ARBA" id="ARBA00022989"/>
    </source>
</evidence>
<feature type="transmembrane region" description="Helical" evidence="7">
    <location>
        <begin position="385"/>
        <end position="406"/>
    </location>
</feature>
<reference evidence="8 9" key="1">
    <citation type="submission" date="2015-01" db="EMBL/GenBank/DDBJ databases">
        <title>Genome sequencing of Jeotgalibacillus soli.</title>
        <authorList>
            <person name="Goh K.M."/>
            <person name="Chan K.-G."/>
            <person name="Yaakop A.S."/>
            <person name="Ee R."/>
            <person name="Gan H.M."/>
            <person name="Chan C.S."/>
        </authorList>
    </citation>
    <scope>NUCLEOTIDE SEQUENCE [LARGE SCALE GENOMIC DNA]</scope>
    <source>
        <strain evidence="8 9">P9</strain>
    </source>
</reference>
<feature type="transmembrane region" description="Helical" evidence="7">
    <location>
        <begin position="412"/>
        <end position="431"/>
    </location>
</feature>
<evidence type="ECO:0000256" key="1">
    <source>
        <dbReference type="ARBA" id="ARBA00004141"/>
    </source>
</evidence>
<dbReference type="Proteomes" id="UP000031938">
    <property type="component" value="Unassembled WGS sequence"/>
</dbReference>
<evidence type="ECO:0008006" key="10">
    <source>
        <dbReference type="Google" id="ProtNLM"/>
    </source>
</evidence>
<dbReference type="EMBL" id="JXRP01000006">
    <property type="protein sequence ID" value="KIL51946.1"/>
    <property type="molecule type" value="Genomic_DNA"/>
</dbReference>
<feature type="transmembrane region" description="Helical" evidence="7">
    <location>
        <begin position="177"/>
        <end position="195"/>
    </location>
</feature>
<dbReference type="GO" id="GO:0005886">
    <property type="term" value="C:plasma membrane"/>
    <property type="evidence" value="ECO:0007669"/>
    <property type="project" value="TreeGrafter"/>
</dbReference>
<evidence type="ECO:0000313" key="8">
    <source>
        <dbReference type="EMBL" id="KIL51946.1"/>
    </source>
</evidence>
<keyword evidence="6 7" id="KW-0472">Membrane</keyword>
<evidence type="ECO:0000256" key="3">
    <source>
        <dbReference type="ARBA" id="ARBA00022448"/>
    </source>
</evidence>
<feature type="transmembrane region" description="Helical" evidence="7">
    <location>
        <begin position="21"/>
        <end position="44"/>
    </location>
</feature>
<feature type="transmembrane region" description="Helical" evidence="7">
    <location>
        <begin position="50"/>
        <end position="71"/>
    </location>
</feature>
<accession>A0A0C2W5U1</accession>
<feature type="transmembrane region" description="Helical" evidence="7">
    <location>
        <begin position="289"/>
        <end position="308"/>
    </location>
</feature>
<dbReference type="NCBIfam" id="NF037981">
    <property type="entry name" value="NCS2_1"/>
    <property type="match status" value="1"/>
</dbReference>
<evidence type="ECO:0000256" key="2">
    <source>
        <dbReference type="ARBA" id="ARBA00008821"/>
    </source>
</evidence>
<proteinExistence type="inferred from homology"/>
<name>A0A0C2W5U1_9BACL</name>
<gene>
    <name evidence="8" type="ORF">KP78_03160</name>
</gene>
<keyword evidence="9" id="KW-1185">Reference proteome</keyword>
<dbReference type="STRING" id="889306.KP78_03160"/>
<evidence type="ECO:0000256" key="6">
    <source>
        <dbReference type="ARBA" id="ARBA00023136"/>
    </source>
</evidence>
<keyword evidence="5 7" id="KW-1133">Transmembrane helix</keyword>
<protein>
    <recommendedName>
        <fullName evidence="10">Uracil/xanthine transporter</fullName>
    </recommendedName>
</protein>
<evidence type="ECO:0000256" key="7">
    <source>
        <dbReference type="SAM" id="Phobius"/>
    </source>
</evidence>
<evidence type="ECO:0000256" key="4">
    <source>
        <dbReference type="ARBA" id="ARBA00022692"/>
    </source>
</evidence>
<comment type="subcellular location">
    <subcellularLocation>
        <location evidence="1">Membrane</location>
        <topology evidence="1">Multi-pass membrane protein</topology>
    </subcellularLocation>
</comment>
<sequence length="448" mass="48965">MHGKEGVYMREWIEIKHWTAALQWLFFLFTNTVVIPITIGSAFGLEQGKIIALLQLSFIFTGLACIVQALFGHRRSIMEGQSGLWWGVILSMCYIAPAQGMSLSVLGGSISAGIVLSGFITVLIGASGLSTFISKWFNAGVMAVFTFLLAVRLNTIFLKGMLGIPFSTEIVSPQIDVPIFLLSCAIVLFAILLSVKGHAKISQYSLLVSIIAGWAVYELFFSAAGESVSMDGQAASGMFLLGDISFDAGIIITAVVAGMLNLSNTFGALKGTDSIYQGKTEKREYRRSFTISGVFTMISGLFGMVPYAPYVSSIGFLNQTRIIERLPFILGSALFMIMGAIPAIGQLMAKMPLSVGSAALFVTYMRLLQPALHYFEQIEMTQANLYRVAVPLFIGIIFLFLPTEYFLSFPSVIRPLISNGLLIGIFLSLVIENSRFMKRRIKETNAIN</sequence>
<comment type="caution">
    <text evidence="8">The sequence shown here is derived from an EMBL/GenBank/DDBJ whole genome shotgun (WGS) entry which is preliminary data.</text>
</comment>
<feature type="transmembrane region" description="Helical" evidence="7">
    <location>
        <begin position="328"/>
        <end position="349"/>
    </location>
</feature>
<dbReference type="PATRIC" id="fig|889306.3.peg.320"/>
<organism evidence="8 9">
    <name type="scientific">Jeotgalibacillus soli</name>
    <dbReference type="NCBI Taxonomy" id="889306"/>
    <lineage>
        <taxon>Bacteria</taxon>
        <taxon>Bacillati</taxon>
        <taxon>Bacillota</taxon>
        <taxon>Bacilli</taxon>
        <taxon>Bacillales</taxon>
        <taxon>Caryophanaceae</taxon>
        <taxon>Jeotgalibacillus</taxon>
    </lineage>
</organism>
<keyword evidence="4 7" id="KW-0812">Transmembrane</keyword>
<comment type="similarity">
    <text evidence="2">Belongs to the nucleobase:cation symporter-2 (NCS2) (TC 2.A.40) family.</text>
</comment>
<dbReference type="PANTHER" id="PTHR42810:SF6">
    <property type="entry name" value="PURINE PERMEASE YBBY-RELATED"/>
    <property type="match status" value="1"/>
</dbReference>
<dbReference type="AlphaFoldDB" id="A0A0C2W5U1"/>
<feature type="transmembrane region" description="Helical" evidence="7">
    <location>
        <begin position="244"/>
        <end position="269"/>
    </location>
</feature>
<dbReference type="NCBIfam" id="NF008502">
    <property type="entry name" value="PRK11412.1"/>
    <property type="match status" value="1"/>
</dbReference>
<keyword evidence="3" id="KW-0813">Transport</keyword>
<feature type="transmembrane region" description="Helical" evidence="7">
    <location>
        <begin position="136"/>
        <end position="157"/>
    </location>
</feature>
<dbReference type="Pfam" id="PF00860">
    <property type="entry name" value="Xan_ur_permease"/>
    <property type="match status" value="1"/>
</dbReference>
<evidence type="ECO:0000313" key="9">
    <source>
        <dbReference type="Proteomes" id="UP000031938"/>
    </source>
</evidence>
<feature type="transmembrane region" description="Helical" evidence="7">
    <location>
        <begin position="204"/>
        <end position="224"/>
    </location>
</feature>
<feature type="transmembrane region" description="Helical" evidence="7">
    <location>
        <begin position="106"/>
        <end position="129"/>
    </location>
</feature>
<dbReference type="InterPro" id="IPR006043">
    <property type="entry name" value="NCS2"/>
</dbReference>
<dbReference type="GO" id="GO:0042907">
    <property type="term" value="F:xanthine transmembrane transporter activity"/>
    <property type="evidence" value="ECO:0007669"/>
    <property type="project" value="TreeGrafter"/>
</dbReference>
<feature type="transmembrane region" description="Helical" evidence="7">
    <location>
        <begin position="83"/>
        <end position="100"/>
    </location>
</feature>